<dbReference type="SUPFAM" id="SSF141868">
    <property type="entry name" value="EAL domain-like"/>
    <property type="match status" value="1"/>
</dbReference>
<reference evidence="4" key="1">
    <citation type="submission" date="2020-01" db="EMBL/GenBank/DDBJ databases">
        <authorList>
            <person name="Meier V. D."/>
            <person name="Meier V D."/>
        </authorList>
    </citation>
    <scope>NUCLEOTIDE SEQUENCE</scope>
    <source>
        <strain evidence="4">HLG_WM_MAG_12</strain>
    </source>
</reference>
<dbReference type="InterPro" id="IPR029787">
    <property type="entry name" value="Nucleotide_cyclase"/>
</dbReference>
<protein>
    <submittedName>
        <fullName evidence="4">Diguanylate cyclase/phosphodiesterase</fullName>
    </submittedName>
</protein>
<dbReference type="SMART" id="SM00267">
    <property type="entry name" value="GGDEF"/>
    <property type="match status" value="1"/>
</dbReference>
<keyword evidence="1" id="KW-0812">Transmembrane</keyword>
<evidence type="ECO:0000256" key="1">
    <source>
        <dbReference type="SAM" id="Phobius"/>
    </source>
</evidence>
<feature type="transmembrane region" description="Helical" evidence="1">
    <location>
        <begin position="259"/>
        <end position="281"/>
    </location>
</feature>
<evidence type="ECO:0000259" key="2">
    <source>
        <dbReference type="PROSITE" id="PS50883"/>
    </source>
</evidence>
<dbReference type="CDD" id="cd01949">
    <property type="entry name" value="GGDEF"/>
    <property type="match status" value="1"/>
</dbReference>
<evidence type="ECO:0000313" key="4">
    <source>
        <dbReference type="EMBL" id="CAA6800383.1"/>
    </source>
</evidence>
<dbReference type="Pfam" id="PF00990">
    <property type="entry name" value="GGDEF"/>
    <property type="match status" value="1"/>
</dbReference>
<dbReference type="Gene3D" id="3.20.20.450">
    <property type="entry name" value="EAL domain"/>
    <property type="match status" value="1"/>
</dbReference>
<dbReference type="AlphaFoldDB" id="A0A6S6SB34"/>
<dbReference type="PANTHER" id="PTHR44757">
    <property type="entry name" value="DIGUANYLATE CYCLASE DGCP"/>
    <property type="match status" value="1"/>
</dbReference>
<dbReference type="PROSITE" id="PS50883">
    <property type="entry name" value="EAL"/>
    <property type="match status" value="1"/>
</dbReference>
<gene>
    <name evidence="4" type="ORF">HELGO_WM10679</name>
</gene>
<dbReference type="InterPro" id="IPR035919">
    <property type="entry name" value="EAL_sf"/>
</dbReference>
<dbReference type="Pfam" id="PF00563">
    <property type="entry name" value="EAL"/>
    <property type="match status" value="1"/>
</dbReference>
<dbReference type="InterPro" id="IPR001633">
    <property type="entry name" value="EAL_dom"/>
</dbReference>
<keyword evidence="1" id="KW-1133">Transmembrane helix</keyword>
<feature type="domain" description="EAL" evidence="2">
    <location>
        <begin position="600"/>
        <end position="853"/>
    </location>
</feature>
<accession>A0A6S6SB34</accession>
<dbReference type="PANTHER" id="PTHR44757:SF2">
    <property type="entry name" value="BIOFILM ARCHITECTURE MAINTENANCE PROTEIN MBAA"/>
    <property type="match status" value="1"/>
</dbReference>
<evidence type="ECO:0000259" key="3">
    <source>
        <dbReference type="PROSITE" id="PS50887"/>
    </source>
</evidence>
<dbReference type="NCBIfam" id="TIGR00254">
    <property type="entry name" value="GGDEF"/>
    <property type="match status" value="1"/>
</dbReference>
<organism evidence="4">
    <name type="scientific">uncultured Campylobacterales bacterium</name>
    <dbReference type="NCBI Taxonomy" id="352960"/>
    <lineage>
        <taxon>Bacteria</taxon>
        <taxon>Pseudomonadati</taxon>
        <taxon>Campylobacterota</taxon>
        <taxon>Epsilonproteobacteria</taxon>
        <taxon>Campylobacterales</taxon>
        <taxon>environmental samples</taxon>
    </lineage>
</organism>
<dbReference type="InterPro" id="IPR052155">
    <property type="entry name" value="Biofilm_reg_signaling"/>
</dbReference>
<keyword evidence="1" id="KW-0472">Membrane</keyword>
<dbReference type="InterPro" id="IPR000160">
    <property type="entry name" value="GGDEF_dom"/>
</dbReference>
<dbReference type="EMBL" id="CACVAW010000002">
    <property type="protein sequence ID" value="CAA6800383.1"/>
    <property type="molecule type" value="Genomic_DNA"/>
</dbReference>
<dbReference type="PROSITE" id="PS50887">
    <property type="entry name" value="GGDEF"/>
    <property type="match status" value="1"/>
</dbReference>
<name>A0A6S6SB34_9BACT</name>
<proteinExistence type="predicted"/>
<dbReference type="SMART" id="SM00052">
    <property type="entry name" value="EAL"/>
    <property type="match status" value="1"/>
</dbReference>
<feature type="domain" description="GGDEF" evidence="3">
    <location>
        <begin position="458"/>
        <end position="591"/>
    </location>
</feature>
<dbReference type="SUPFAM" id="SSF55073">
    <property type="entry name" value="Nucleotide cyclase"/>
    <property type="match status" value="1"/>
</dbReference>
<dbReference type="Gene3D" id="3.30.70.270">
    <property type="match status" value="1"/>
</dbReference>
<dbReference type="InterPro" id="IPR043128">
    <property type="entry name" value="Rev_trsase/Diguanyl_cyclase"/>
</dbReference>
<sequence length="853" mass="99845">MKTFNTKKIVKKKNYVLLVVFLLLSFVILFYAVNSQDKFLNDFEISSKSDAKYIDFLIGKYTRDYLAKTEFITKSIKKSIDKNISIDESIVFEALGDDFDIDVIKVNSKFSQILYQDKQLLKPIFDIKQVQKEYKFIFKDNEIRLHIYMPLEKNSEYYAGHIEYRVNFKDLYIKVSQDVYELDSGNKEQLSVGFMQNNKKILYGYLKNTINLEDAFRENFIHANSKFKVVKIKKFDGIDLYVLLNSDKFREKSFFVINYLGPFLLLISFIFLLNFILSFLIKDFLSRAKSYEQYKNMFFSFLNSNKNLQIIISDITTISANKSFLEYFGVKSVKEFSKKYGTISDTFITSDKYHIGHYINNKIWFKYIDKNNHKNNFKVLLENYDGEENEFFVDVKEISRKENSKEFLVTFDDRISLRNDINELNTKLFIDTDTKLFNQERLLEDLDSIIKINRRKKKKFILFIISIDNIKDLEKEYGLDGVNEILPILSRKLSQSIRSIDGIYKVDNEKFAIVLDEYINQSDLMNFSERIASRVSDKFSLKSNSITASYSMGICIYPDDASTVDTMINNAKLAANLAFKDGGDKYYLYNSSKNLELIQNREIISDMNFALKTNEFYLQYYPQVNNLDEITGIDLVMKWKHPLKGELNVRDFLNIASNTNLIIDIENAFISMMIQELALLMEEHPCNIYIKISKYHFYKESFAQNFLEKLSKHQIKLNLINIKISAEVFDNEALFEDVVKKINFLQSQGINVVIDDYGRGKITIFYLYKIKSKKLIIDNELIDNIENDETKQQILKSIVQIGSNFEISTLGPIINGKKRLEVIRNLGVEKCINANIYPEPLTLGILKDVLQKD</sequence>